<evidence type="ECO:0000256" key="2">
    <source>
        <dbReference type="ARBA" id="ARBA00012513"/>
    </source>
</evidence>
<evidence type="ECO:0000256" key="12">
    <source>
        <dbReference type="ARBA" id="ARBA00022840"/>
    </source>
</evidence>
<evidence type="ECO:0000256" key="13">
    <source>
        <dbReference type="ARBA" id="ARBA00022989"/>
    </source>
</evidence>
<evidence type="ECO:0000256" key="14">
    <source>
        <dbReference type="ARBA" id="ARBA00023136"/>
    </source>
</evidence>
<evidence type="ECO:0000256" key="19">
    <source>
        <dbReference type="PROSITE-ProRule" id="PRU10141"/>
    </source>
</evidence>
<dbReference type="InterPro" id="IPR011009">
    <property type="entry name" value="Kinase-like_dom_sf"/>
</dbReference>
<dbReference type="FunFam" id="3.30.200.20:FF:000217">
    <property type="entry name" value="probable LRR receptor-like serine/threonine-protein kinase At1g53430"/>
    <property type="match status" value="1"/>
</dbReference>
<dbReference type="InterPro" id="IPR017441">
    <property type="entry name" value="Protein_kinase_ATP_BS"/>
</dbReference>
<evidence type="ECO:0000256" key="7">
    <source>
        <dbReference type="ARBA" id="ARBA00022692"/>
    </source>
</evidence>
<dbReference type="FunFam" id="1.10.510.10:FF:000044">
    <property type="entry name" value="Putative LRR receptor-like serine/threonine-protein kinase"/>
    <property type="match status" value="1"/>
</dbReference>
<dbReference type="Pfam" id="PF11721">
    <property type="entry name" value="Malectin"/>
    <property type="match status" value="1"/>
</dbReference>
<dbReference type="GO" id="GO:0016020">
    <property type="term" value="C:membrane"/>
    <property type="evidence" value="ECO:0007669"/>
    <property type="project" value="UniProtKB-SubCell"/>
</dbReference>
<evidence type="ECO:0000256" key="4">
    <source>
        <dbReference type="ARBA" id="ARBA00022553"/>
    </source>
</evidence>
<evidence type="ECO:0000256" key="8">
    <source>
        <dbReference type="ARBA" id="ARBA00022729"/>
    </source>
</evidence>
<dbReference type="Gene3D" id="1.10.510.10">
    <property type="entry name" value="Transferase(Phosphotransferase) domain 1"/>
    <property type="match status" value="1"/>
</dbReference>
<reference evidence="22 23" key="1">
    <citation type="journal article" date="2020" name="Mol. Plant">
        <title>The Chromosome-Based Rubber Tree Genome Provides New Insights into Spurge Genome Evolution and Rubber Biosynthesis.</title>
        <authorList>
            <person name="Liu J."/>
            <person name="Shi C."/>
            <person name="Shi C.C."/>
            <person name="Li W."/>
            <person name="Zhang Q.J."/>
            <person name="Zhang Y."/>
            <person name="Li K."/>
            <person name="Lu H.F."/>
            <person name="Shi C."/>
            <person name="Zhu S.T."/>
            <person name="Xiao Z.Y."/>
            <person name="Nan H."/>
            <person name="Yue Y."/>
            <person name="Zhu X.G."/>
            <person name="Wu Y."/>
            <person name="Hong X.N."/>
            <person name="Fan G.Y."/>
            <person name="Tong Y."/>
            <person name="Zhang D."/>
            <person name="Mao C.L."/>
            <person name="Liu Y.L."/>
            <person name="Hao S.J."/>
            <person name="Liu W.Q."/>
            <person name="Lv M.Q."/>
            <person name="Zhang H.B."/>
            <person name="Liu Y."/>
            <person name="Hu-Tang G.R."/>
            <person name="Wang J.P."/>
            <person name="Wang J.H."/>
            <person name="Sun Y.H."/>
            <person name="Ni S.B."/>
            <person name="Chen W.B."/>
            <person name="Zhang X.C."/>
            <person name="Jiao Y.N."/>
            <person name="Eichler E.E."/>
            <person name="Li G.H."/>
            <person name="Liu X."/>
            <person name="Gao L.Z."/>
        </authorList>
    </citation>
    <scope>NUCLEOTIDE SEQUENCE [LARGE SCALE GENOMIC DNA]</scope>
    <source>
        <strain evidence="23">cv. GT1</strain>
        <tissue evidence="22">Leaf</tissue>
    </source>
</reference>
<dbReference type="InterPro" id="IPR001611">
    <property type="entry name" value="Leu-rich_rpt"/>
</dbReference>
<evidence type="ECO:0000256" key="9">
    <source>
        <dbReference type="ARBA" id="ARBA00022737"/>
    </source>
</evidence>
<keyword evidence="11" id="KW-0418">Kinase</keyword>
<dbReference type="EMBL" id="JAAGAX010000005">
    <property type="protein sequence ID" value="KAF2314777.1"/>
    <property type="molecule type" value="Genomic_DNA"/>
</dbReference>
<evidence type="ECO:0000256" key="10">
    <source>
        <dbReference type="ARBA" id="ARBA00022741"/>
    </source>
</evidence>
<dbReference type="GO" id="GO:0004674">
    <property type="term" value="F:protein serine/threonine kinase activity"/>
    <property type="evidence" value="ECO:0007669"/>
    <property type="project" value="UniProtKB-KW"/>
</dbReference>
<feature type="transmembrane region" description="Helical" evidence="20">
    <location>
        <begin position="622"/>
        <end position="644"/>
    </location>
</feature>
<keyword evidence="10 19" id="KW-0547">Nucleotide-binding</keyword>
<keyword evidence="12 19" id="KW-0067">ATP-binding</keyword>
<evidence type="ECO:0000256" key="20">
    <source>
        <dbReference type="SAM" id="Phobius"/>
    </source>
</evidence>
<name>A0A6A6MP32_HEVBR</name>
<evidence type="ECO:0000313" key="22">
    <source>
        <dbReference type="EMBL" id="KAF2314777.1"/>
    </source>
</evidence>
<dbReference type="PANTHER" id="PTHR48006">
    <property type="entry name" value="LEUCINE-RICH REPEAT-CONTAINING PROTEIN DDB_G0281931-RELATED"/>
    <property type="match status" value="1"/>
</dbReference>
<evidence type="ECO:0000256" key="6">
    <source>
        <dbReference type="ARBA" id="ARBA00022679"/>
    </source>
</evidence>
<keyword evidence="6" id="KW-0808">Transferase</keyword>
<dbReference type="InterPro" id="IPR000719">
    <property type="entry name" value="Prot_kinase_dom"/>
</dbReference>
<keyword evidence="14 20" id="KW-0472">Membrane</keyword>
<comment type="caution">
    <text evidence="22">The sequence shown here is derived from an EMBL/GenBank/DDBJ whole genome shotgun (WGS) entry which is preliminary data.</text>
</comment>
<dbReference type="PROSITE" id="PS00107">
    <property type="entry name" value="PROTEIN_KINASE_ATP"/>
    <property type="match status" value="1"/>
</dbReference>
<protein>
    <recommendedName>
        <fullName evidence="2">non-specific serine/threonine protein kinase</fullName>
        <ecNumber evidence="2">2.7.11.1</ecNumber>
    </recommendedName>
</protein>
<evidence type="ECO:0000256" key="16">
    <source>
        <dbReference type="ARBA" id="ARBA00023180"/>
    </source>
</evidence>
<dbReference type="SMART" id="SM00220">
    <property type="entry name" value="S_TKc"/>
    <property type="match status" value="1"/>
</dbReference>
<evidence type="ECO:0000259" key="21">
    <source>
        <dbReference type="PROSITE" id="PS50011"/>
    </source>
</evidence>
<organism evidence="22 23">
    <name type="scientific">Hevea brasiliensis</name>
    <name type="common">Para rubber tree</name>
    <name type="synonym">Siphonia brasiliensis</name>
    <dbReference type="NCBI Taxonomy" id="3981"/>
    <lineage>
        <taxon>Eukaryota</taxon>
        <taxon>Viridiplantae</taxon>
        <taxon>Streptophyta</taxon>
        <taxon>Embryophyta</taxon>
        <taxon>Tracheophyta</taxon>
        <taxon>Spermatophyta</taxon>
        <taxon>Magnoliopsida</taxon>
        <taxon>eudicotyledons</taxon>
        <taxon>Gunneridae</taxon>
        <taxon>Pentapetalae</taxon>
        <taxon>rosids</taxon>
        <taxon>fabids</taxon>
        <taxon>Malpighiales</taxon>
        <taxon>Euphorbiaceae</taxon>
        <taxon>Crotonoideae</taxon>
        <taxon>Micrandreae</taxon>
        <taxon>Hevea</taxon>
    </lineage>
</organism>
<dbReference type="AlphaFoldDB" id="A0A6A6MP32"/>
<comment type="subcellular location">
    <subcellularLocation>
        <location evidence="1">Membrane</location>
        <topology evidence="1">Single-pass type I membrane protein</topology>
    </subcellularLocation>
</comment>
<dbReference type="Gene3D" id="3.30.200.20">
    <property type="entry name" value="Phosphorylase Kinase, domain 1"/>
    <property type="match status" value="1"/>
</dbReference>
<keyword evidence="5" id="KW-0433">Leucine-rich repeat</keyword>
<evidence type="ECO:0000256" key="17">
    <source>
        <dbReference type="ARBA" id="ARBA00047899"/>
    </source>
</evidence>
<feature type="binding site" evidence="19">
    <location>
        <position position="709"/>
    </location>
    <ligand>
        <name>ATP</name>
        <dbReference type="ChEBI" id="CHEBI:30616"/>
    </ligand>
</feature>
<dbReference type="InterPro" id="IPR032675">
    <property type="entry name" value="LRR_dom_sf"/>
</dbReference>
<dbReference type="SUPFAM" id="SSF56112">
    <property type="entry name" value="Protein kinase-like (PK-like)"/>
    <property type="match status" value="1"/>
</dbReference>
<evidence type="ECO:0000313" key="23">
    <source>
        <dbReference type="Proteomes" id="UP000467840"/>
    </source>
</evidence>
<keyword evidence="13 20" id="KW-1133">Transmembrane helix</keyword>
<keyword evidence="8" id="KW-0732">Signal</keyword>
<keyword evidence="16" id="KW-0325">Glycoprotein</keyword>
<evidence type="ECO:0000256" key="3">
    <source>
        <dbReference type="ARBA" id="ARBA00022527"/>
    </source>
</evidence>
<dbReference type="Pfam" id="PF13855">
    <property type="entry name" value="LRR_8"/>
    <property type="match status" value="1"/>
</dbReference>
<dbReference type="SUPFAM" id="SSF52058">
    <property type="entry name" value="L domain-like"/>
    <property type="match status" value="1"/>
</dbReference>
<dbReference type="FunFam" id="2.60.120.430:FF:000004">
    <property type="entry name" value="Putative leucine-rich repeat receptor-like serine/threonine-protein kinase"/>
    <property type="match status" value="1"/>
</dbReference>
<keyword evidence="15" id="KW-0675">Receptor</keyword>
<evidence type="ECO:0000256" key="5">
    <source>
        <dbReference type="ARBA" id="ARBA00022614"/>
    </source>
</evidence>
<dbReference type="InterPro" id="IPR001245">
    <property type="entry name" value="Ser-Thr/Tyr_kinase_cat_dom"/>
</dbReference>
<dbReference type="EC" id="2.7.11.1" evidence="2"/>
<sequence>MKMAADFASPKLKLLLPIFCFFTFFSFAVSGLAANTTAKLHPAEVKALKEIGRKLGKKDWDFGMDPCSGKGNWSVLDEKKGFESTVTCNCSFNHNSTCHVVSIALKAQNLSGIVPPEFSKLRYLELLDLSRNCLTGYIPIQWATMRLVDLSFMGNRLSGPFPKVLTNITTLKNLSIEGNKFSGSIPPEIGKLIKLQKIIISSNAFTGKLPSELTKLVNLTDLRISDNNFSGKIPGFISKLTQIQKLHIQGCSLEGPIPSSISVLTSLIDLRISDLKGKGSTFPPLSDMESIKTLILRNCMLSGEIPEFIGNMKKLKNLDLSFNNLTGGIPTSFSQLAKVDFMYLTGNRLTRSIPEWVLERNKNVDFSDNNFTWGSSSPIECPGGSVNLVESYSSSANKLSKVHSCLKQDFPCSSSSKHYSLHINCGGKEVIAGDNTTFQADLEARGASLFYSHQSWAFSSTGNFMDNDRDADSYVQTNNSAISNASALDAQLYTTARVSPLSLTYYGLCLMNGNYTVKLHFAEIVFTNDTSFYSLGKRLFDVYIQGKLVLKDFNIAEEAGDVGRPIVKRFTVAVTSHTLKIHFYWAGRGTTGIPVRGVYGPLISAISVDPNFKPPSDNKKEVIIVTGTVAATLFLILLFLGIMWRKGCLGGKVSADKELRGLDLQTGIFTLKQIKASTKNFDAENKIGEGGFGSVYKGLLADGTVIAVKQLSSKSKQGNREFVNEIGMISALQHPNLVKLYGCCVEGNQLMLIYEYMENNCLSRALFGKHSTSRLKLDWPTRKKICLGVARGLSYLHEESRIKIVHRDIKASNVLLDKDLNAKISDFGLAKLNEDDNTHISTRVAGTIGYMAPEYAMRGYLTNKADVYSFGVVALEIVSGKSNTNYRPKEEFVYLLDWAYVLQERGSMLELVDPELGSAYSSEEAMLMLNVALLCTNASPTLRPTMSQVVSMLEGRTAIQDLLSDPGFSAINSKYKAIRNHFWQQNPSQTHSLSTNDPYTDSSNSYIDIEEADRILRVSLVESNSHSHVETKEDANLLTVASVNSN</sequence>
<dbReference type="CDD" id="cd14066">
    <property type="entry name" value="STKc_IRAK"/>
    <property type="match status" value="1"/>
</dbReference>
<evidence type="ECO:0000256" key="11">
    <source>
        <dbReference type="ARBA" id="ARBA00022777"/>
    </source>
</evidence>
<dbReference type="Pfam" id="PF07714">
    <property type="entry name" value="PK_Tyr_Ser-Thr"/>
    <property type="match status" value="1"/>
</dbReference>
<keyword evidence="9" id="KW-0677">Repeat</keyword>
<evidence type="ECO:0000256" key="1">
    <source>
        <dbReference type="ARBA" id="ARBA00004479"/>
    </source>
</evidence>
<proteinExistence type="predicted"/>
<accession>A0A6A6MP32</accession>
<evidence type="ECO:0000256" key="15">
    <source>
        <dbReference type="ARBA" id="ARBA00023170"/>
    </source>
</evidence>
<dbReference type="FunFam" id="3.80.10.10:FF:000958">
    <property type="entry name" value="Putative LRR receptor-like serine/threonine-protein kinase isoform A"/>
    <property type="match status" value="1"/>
</dbReference>
<keyword evidence="23" id="KW-1185">Reference proteome</keyword>
<dbReference type="InterPro" id="IPR051824">
    <property type="entry name" value="LRR_Rcpt-Like_S/T_Kinase"/>
</dbReference>
<dbReference type="Gene3D" id="3.80.10.10">
    <property type="entry name" value="Ribonuclease Inhibitor"/>
    <property type="match status" value="2"/>
</dbReference>
<dbReference type="Gene3D" id="2.60.120.430">
    <property type="entry name" value="Galactose-binding lectin"/>
    <property type="match status" value="1"/>
</dbReference>
<comment type="catalytic activity">
    <reaction evidence="17">
        <text>L-threonyl-[protein] + ATP = O-phospho-L-threonyl-[protein] + ADP + H(+)</text>
        <dbReference type="Rhea" id="RHEA:46608"/>
        <dbReference type="Rhea" id="RHEA-COMP:11060"/>
        <dbReference type="Rhea" id="RHEA-COMP:11605"/>
        <dbReference type="ChEBI" id="CHEBI:15378"/>
        <dbReference type="ChEBI" id="CHEBI:30013"/>
        <dbReference type="ChEBI" id="CHEBI:30616"/>
        <dbReference type="ChEBI" id="CHEBI:61977"/>
        <dbReference type="ChEBI" id="CHEBI:456216"/>
        <dbReference type="EC" id="2.7.11.1"/>
    </reaction>
</comment>
<dbReference type="InterPro" id="IPR021720">
    <property type="entry name" value="Malectin_dom"/>
</dbReference>
<dbReference type="PROSITE" id="PS50011">
    <property type="entry name" value="PROTEIN_KINASE_DOM"/>
    <property type="match status" value="1"/>
</dbReference>
<dbReference type="PANTHER" id="PTHR48006:SF68">
    <property type="entry name" value="PROTEIN KINASE DOMAIN-CONTAINING PROTEIN"/>
    <property type="match status" value="1"/>
</dbReference>
<gene>
    <name evidence="22" type="ORF">GH714_033524</name>
</gene>
<dbReference type="PROSITE" id="PS00108">
    <property type="entry name" value="PROTEIN_KINASE_ST"/>
    <property type="match status" value="1"/>
</dbReference>
<comment type="catalytic activity">
    <reaction evidence="18">
        <text>L-seryl-[protein] + ATP = O-phospho-L-seryl-[protein] + ADP + H(+)</text>
        <dbReference type="Rhea" id="RHEA:17989"/>
        <dbReference type="Rhea" id="RHEA-COMP:9863"/>
        <dbReference type="Rhea" id="RHEA-COMP:11604"/>
        <dbReference type="ChEBI" id="CHEBI:15378"/>
        <dbReference type="ChEBI" id="CHEBI:29999"/>
        <dbReference type="ChEBI" id="CHEBI:30616"/>
        <dbReference type="ChEBI" id="CHEBI:83421"/>
        <dbReference type="ChEBI" id="CHEBI:456216"/>
        <dbReference type="EC" id="2.7.11.1"/>
    </reaction>
</comment>
<keyword evidence="4" id="KW-0597">Phosphoprotein</keyword>
<dbReference type="InterPro" id="IPR008271">
    <property type="entry name" value="Ser/Thr_kinase_AS"/>
</dbReference>
<feature type="domain" description="Protein kinase" evidence="21">
    <location>
        <begin position="681"/>
        <end position="963"/>
    </location>
</feature>
<dbReference type="Proteomes" id="UP000467840">
    <property type="component" value="Chromosome 15"/>
</dbReference>
<dbReference type="GO" id="GO:0005524">
    <property type="term" value="F:ATP binding"/>
    <property type="evidence" value="ECO:0007669"/>
    <property type="project" value="UniProtKB-UniRule"/>
</dbReference>
<evidence type="ECO:0000256" key="18">
    <source>
        <dbReference type="ARBA" id="ARBA00048679"/>
    </source>
</evidence>
<keyword evidence="7 20" id="KW-0812">Transmembrane</keyword>
<dbReference type="Pfam" id="PF00560">
    <property type="entry name" value="LRR_1"/>
    <property type="match status" value="2"/>
</dbReference>
<dbReference type="FunFam" id="3.80.10.10:FF:000452">
    <property type="entry name" value="Probable LRR receptor-like serine/threonine-protein kinase RFK1"/>
    <property type="match status" value="1"/>
</dbReference>
<keyword evidence="3" id="KW-0723">Serine/threonine-protein kinase</keyword>